<dbReference type="Proteomes" id="UP000250140">
    <property type="component" value="Unassembled WGS sequence"/>
</dbReference>
<accession>A0A8E2F7M8</accession>
<evidence type="ECO:0000313" key="3">
    <source>
        <dbReference type="Proteomes" id="UP000250140"/>
    </source>
</evidence>
<sequence>MFTVATLSHTFKGQTAAQKALVLAEWTALKDYVEQCKAALSAGIESQSCQRAAAVPLPPPPYVSVGIVERMRYRRSKYDLTKDMDSDVPRTLQWLILLLVLLSISVFAFLSFEGNRSRLRRRVRPSLDNDAELESRSGSPLLPNRWSSGIYQLGERGTFDLKQRRAAPKTDSVYKHANLSEAVRMEDIEEIKLRLVNDEDVNKSWPYLI</sequence>
<reference evidence="2 3" key="1">
    <citation type="journal article" date="2016" name="Nat. Commun.">
        <title>Ectomycorrhizal ecology is imprinted in the genome of the dominant symbiotic fungus Cenococcum geophilum.</title>
        <authorList>
            <consortium name="DOE Joint Genome Institute"/>
            <person name="Peter M."/>
            <person name="Kohler A."/>
            <person name="Ohm R.A."/>
            <person name="Kuo A."/>
            <person name="Krutzmann J."/>
            <person name="Morin E."/>
            <person name="Arend M."/>
            <person name="Barry K.W."/>
            <person name="Binder M."/>
            <person name="Choi C."/>
            <person name="Clum A."/>
            <person name="Copeland A."/>
            <person name="Grisel N."/>
            <person name="Haridas S."/>
            <person name="Kipfer T."/>
            <person name="LaButti K."/>
            <person name="Lindquist E."/>
            <person name="Lipzen A."/>
            <person name="Maire R."/>
            <person name="Meier B."/>
            <person name="Mihaltcheva S."/>
            <person name="Molinier V."/>
            <person name="Murat C."/>
            <person name="Poggeler S."/>
            <person name="Quandt C.A."/>
            <person name="Sperisen C."/>
            <person name="Tritt A."/>
            <person name="Tisserant E."/>
            <person name="Crous P.W."/>
            <person name="Henrissat B."/>
            <person name="Nehls U."/>
            <person name="Egli S."/>
            <person name="Spatafora J.W."/>
            <person name="Grigoriev I.V."/>
            <person name="Martin F.M."/>
        </authorList>
    </citation>
    <scope>NUCLEOTIDE SEQUENCE [LARGE SCALE GENOMIC DNA]</scope>
    <source>
        <strain evidence="2 3">CBS 207.34</strain>
    </source>
</reference>
<name>A0A8E2F7M8_9PEZI</name>
<dbReference type="AlphaFoldDB" id="A0A8E2F7M8"/>
<feature type="transmembrane region" description="Helical" evidence="1">
    <location>
        <begin position="92"/>
        <end position="112"/>
    </location>
</feature>
<organism evidence="2 3">
    <name type="scientific">Glonium stellatum</name>
    <dbReference type="NCBI Taxonomy" id="574774"/>
    <lineage>
        <taxon>Eukaryota</taxon>
        <taxon>Fungi</taxon>
        <taxon>Dikarya</taxon>
        <taxon>Ascomycota</taxon>
        <taxon>Pezizomycotina</taxon>
        <taxon>Dothideomycetes</taxon>
        <taxon>Pleosporomycetidae</taxon>
        <taxon>Gloniales</taxon>
        <taxon>Gloniaceae</taxon>
        <taxon>Glonium</taxon>
    </lineage>
</organism>
<dbReference type="OrthoDB" id="194358at2759"/>
<dbReference type="EMBL" id="KV748956">
    <property type="protein sequence ID" value="OCL11934.1"/>
    <property type="molecule type" value="Genomic_DNA"/>
</dbReference>
<protein>
    <submittedName>
        <fullName evidence="2">Uncharacterized protein</fullName>
    </submittedName>
</protein>
<keyword evidence="1" id="KW-0472">Membrane</keyword>
<gene>
    <name evidence="2" type="ORF">AOQ84DRAFT_171804</name>
</gene>
<keyword evidence="1" id="KW-1133">Transmembrane helix</keyword>
<evidence type="ECO:0000256" key="1">
    <source>
        <dbReference type="SAM" id="Phobius"/>
    </source>
</evidence>
<keyword evidence="1" id="KW-0812">Transmembrane</keyword>
<proteinExistence type="predicted"/>
<keyword evidence="3" id="KW-1185">Reference proteome</keyword>
<evidence type="ECO:0000313" key="2">
    <source>
        <dbReference type="EMBL" id="OCL11934.1"/>
    </source>
</evidence>